<evidence type="ECO:0000313" key="4">
    <source>
        <dbReference type="Proteomes" id="UP000254072"/>
    </source>
</evidence>
<protein>
    <submittedName>
        <fullName evidence="3">Uncharacterized protein</fullName>
    </submittedName>
</protein>
<evidence type="ECO:0000313" key="3">
    <source>
        <dbReference type="EMBL" id="SUB85022.1"/>
    </source>
</evidence>
<dbReference type="GeneID" id="91081970"/>
<organism evidence="3 4">
    <name type="scientific">Prevotella disiens</name>
    <dbReference type="NCBI Taxonomy" id="28130"/>
    <lineage>
        <taxon>Bacteria</taxon>
        <taxon>Pseudomonadati</taxon>
        <taxon>Bacteroidota</taxon>
        <taxon>Bacteroidia</taxon>
        <taxon>Bacteroidales</taxon>
        <taxon>Prevotellaceae</taxon>
        <taxon>Prevotella</taxon>
    </lineage>
</organism>
<dbReference type="EMBL" id="UGTL01000001">
    <property type="protein sequence ID" value="SUB85022.1"/>
    <property type="molecule type" value="Genomic_DNA"/>
</dbReference>
<feature type="transmembrane region" description="Helical" evidence="2">
    <location>
        <begin position="47"/>
        <end position="70"/>
    </location>
</feature>
<keyword evidence="2" id="KW-0812">Transmembrane</keyword>
<dbReference type="OrthoDB" id="1086435at2"/>
<proteinExistence type="predicted"/>
<keyword evidence="2" id="KW-0472">Membrane</keyword>
<keyword evidence="2" id="KW-1133">Transmembrane helix</keyword>
<dbReference type="Proteomes" id="UP000254072">
    <property type="component" value="Unassembled WGS sequence"/>
</dbReference>
<evidence type="ECO:0000256" key="2">
    <source>
        <dbReference type="SAM" id="Phobius"/>
    </source>
</evidence>
<sequence length="319" mass="36949">MIKFFKIIEKVVWTLVAIAVIMILALIAISVANSADNIWNDFRPYTSLLYGVAMLVVAFKAVILGVQMYLETKIEEKTKHLQTIIEKQQSQQVKQEKKVSGKLDKIINDIAAIPNTDTTVIVDFLKANLPSVVFTLVDQQVSQQVAYEKQKLVFEYEKKESELKRKSLTVDAIIERQERIEKLNQAIRQREQQEHEERMKNTEDYTMLVFTIAKTPVEDVEKVWQVTKLFLERGHVAADKDLKIAYNKNLRNAELKQFALNIVKYNRKENLDIESYLMTVFGEWFTGKKENISKNYNVLPKDSLVSKDGVDADLKQLWT</sequence>
<evidence type="ECO:0000256" key="1">
    <source>
        <dbReference type="SAM" id="Coils"/>
    </source>
</evidence>
<name>A0A379DYC2_9BACT</name>
<feature type="coiled-coil region" evidence="1">
    <location>
        <begin position="173"/>
        <end position="200"/>
    </location>
</feature>
<dbReference type="AlphaFoldDB" id="A0A379DYC2"/>
<gene>
    <name evidence="3" type="ORF">NCTC11157_00741</name>
</gene>
<reference evidence="3 4" key="1">
    <citation type="submission" date="2018-06" db="EMBL/GenBank/DDBJ databases">
        <authorList>
            <consortium name="Pathogen Informatics"/>
            <person name="Doyle S."/>
        </authorList>
    </citation>
    <scope>NUCLEOTIDE SEQUENCE [LARGE SCALE GENOMIC DNA]</scope>
    <source>
        <strain evidence="3 4">NCTC11157</strain>
    </source>
</reference>
<keyword evidence="1" id="KW-0175">Coiled coil</keyword>
<dbReference type="RefSeq" id="WP_021669514.1">
    <property type="nucleotide sequence ID" value="NZ_UGTL01000001.1"/>
</dbReference>
<feature type="transmembrane region" description="Helical" evidence="2">
    <location>
        <begin position="12"/>
        <end position="35"/>
    </location>
</feature>
<accession>A0A379DYC2</accession>